<dbReference type="FunFam" id="3.30.70.890:FF:000001">
    <property type="entry name" value="Galactokinase"/>
    <property type="match status" value="1"/>
</dbReference>
<dbReference type="STRING" id="1121097.GCA_000428125_01770"/>
<dbReference type="InterPro" id="IPR013750">
    <property type="entry name" value="GHMP_kinase_C_dom"/>
</dbReference>
<gene>
    <name evidence="11" type="ORF">JCM15093_1257</name>
</gene>
<dbReference type="PANTHER" id="PTHR10457:SF6">
    <property type="entry name" value="GALACTURONOKINASE"/>
    <property type="match status" value="1"/>
</dbReference>
<evidence type="ECO:0000313" key="12">
    <source>
        <dbReference type="Proteomes" id="UP000027601"/>
    </source>
</evidence>
<keyword evidence="7" id="KW-0299">Galactose metabolism</keyword>
<dbReference type="eggNOG" id="COG0153">
    <property type="taxonomic scope" value="Bacteria"/>
</dbReference>
<dbReference type="InterPro" id="IPR006203">
    <property type="entry name" value="GHMP_knse_ATP-bd_CS"/>
</dbReference>
<dbReference type="InterPro" id="IPR036554">
    <property type="entry name" value="GHMP_kinase_C_sf"/>
</dbReference>
<proteinExistence type="predicted"/>
<dbReference type="SUPFAM" id="SSF54211">
    <property type="entry name" value="Ribosomal protein S5 domain 2-like"/>
    <property type="match status" value="1"/>
</dbReference>
<dbReference type="EMBL" id="BAJS01000005">
    <property type="protein sequence ID" value="GAK36114.1"/>
    <property type="molecule type" value="Genomic_DNA"/>
</dbReference>
<keyword evidence="3" id="KW-0547">Nucleotide-binding</keyword>
<dbReference type="GO" id="GO:0005524">
    <property type="term" value="F:ATP binding"/>
    <property type="evidence" value="ECO:0007669"/>
    <property type="project" value="UniProtKB-KW"/>
</dbReference>
<dbReference type="Gene3D" id="3.30.70.890">
    <property type="entry name" value="GHMP kinase, C-terminal domain"/>
    <property type="match status" value="1"/>
</dbReference>
<evidence type="ECO:0000256" key="6">
    <source>
        <dbReference type="ARBA" id="ARBA00022842"/>
    </source>
</evidence>
<dbReference type="InterPro" id="IPR000705">
    <property type="entry name" value="Galactokinase"/>
</dbReference>
<comment type="caution">
    <text evidence="11">The sequence shown here is derived from an EMBL/GenBank/DDBJ whole genome shotgun (WGS) entry which is preliminary data.</text>
</comment>
<dbReference type="InterPro" id="IPR006206">
    <property type="entry name" value="Mevalonate/galactokinase"/>
</dbReference>
<dbReference type="InterPro" id="IPR006204">
    <property type="entry name" value="GHMP_kinase_N_dom"/>
</dbReference>
<dbReference type="GO" id="GO:0004335">
    <property type="term" value="F:galactokinase activity"/>
    <property type="evidence" value="ECO:0007669"/>
    <property type="project" value="InterPro"/>
</dbReference>
<evidence type="ECO:0000313" key="11">
    <source>
        <dbReference type="EMBL" id="GAK36114.1"/>
    </source>
</evidence>
<keyword evidence="12" id="KW-1185">Reference proteome</keyword>
<keyword evidence="2" id="KW-0479">Metal-binding</keyword>
<dbReference type="Proteomes" id="UP000027601">
    <property type="component" value="Unassembled WGS sequence"/>
</dbReference>
<keyword evidence="5" id="KW-0067">ATP-binding</keyword>
<dbReference type="PANTHER" id="PTHR10457">
    <property type="entry name" value="MEVALONATE KINASE/GALACTOKINASE"/>
    <property type="match status" value="1"/>
</dbReference>
<accession>A0A069D7I2</accession>
<evidence type="ECO:0000256" key="1">
    <source>
        <dbReference type="ARBA" id="ARBA00022679"/>
    </source>
</evidence>
<dbReference type="Pfam" id="PF00288">
    <property type="entry name" value="GHMP_kinases_N"/>
    <property type="match status" value="1"/>
</dbReference>
<dbReference type="PRINTS" id="PR00959">
    <property type="entry name" value="MEVGALKINASE"/>
</dbReference>
<dbReference type="PRINTS" id="PR00473">
    <property type="entry name" value="GALCTOKINASE"/>
</dbReference>
<sequence>MMQTLHTAYRTFFGKGDALYELYSPYRVCPLGAHVDHQKGIVSGFAFDKGIDFLFSATESGKVEFLSLSFEGLCTFSVSKDMDEKQGFWGDYLRGACWALRKDHRLEKGVRGVLRGTMPIGGLSSSAALLCGFVKALAKVNHIELTPMQVIEYASLAEREYIGLTNGILDQACVVLCEKDKLLYLDTQDSSYELIPFGGKEGTPFPASLAIFFSGVTRKLTGTDYNLRVSECKTAAWMVEAYEERPLNDLSATFLRNVSPVFFSKHEATMPARFANRARHFYTECERVNEGVNAWREGNLTKFGQLMFESCQSSIRNYECGSPELIALYEIMKQCPGIYGGRFSGAGFKGACIALVDPAMENEIRQFVTTEYLKRYPEYKDTFECCFCATSDGVDFL</sequence>
<dbReference type="Gene3D" id="3.30.230.10">
    <property type="match status" value="1"/>
</dbReference>
<dbReference type="Pfam" id="PF08544">
    <property type="entry name" value="GHMP_kinases_C"/>
    <property type="match status" value="1"/>
</dbReference>
<organism evidence="11 12">
    <name type="scientific">Bacteroides graminisolvens DSM 19988 = JCM 15093</name>
    <dbReference type="NCBI Taxonomy" id="1121097"/>
    <lineage>
        <taxon>Bacteria</taxon>
        <taxon>Pseudomonadati</taxon>
        <taxon>Bacteroidota</taxon>
        <taxon>Bacteroidia</taxon>
        <taxon>Bacteroidales</taxon>
        <taxon>Bacteroidaceae</taxon>
        <taxon>Bacteroides</taxon>
    </lineage>
</organism>
<evidence type="ECO:0000256" key="2">
    <source>
        <dbReference type="ARBA" id="ARBA00022723"/>
    </source>
</evidence>
<feature type="domain" description="GHMP kinase C-terminal" evidence="10">
    <location>
        <begin position="296"/>
        <end position="370"/>
    </location>
</feature>
<evidence type="ECO:0000259" key="9">
    <source>
        <dbReference type="Pfam" id="PF00288"/>
    </source>
</evidence>
<keyword evidence="4 11" id="KW-0418">Kinase</keyword>
<evidence type="ECO:0000256" key="7">
    <source>
        <dbReference type="ARBA" id="ARBA00023144"/>
    </source>
</evidence>
<name>A0A069D7I2_9BACE</name>
<protein>
    <submittedName>
        <fullName evidence="11">Galactokinase</fullName>
    </submittedName>
</protein>
<evidence type="ECO:0000256" key="5">
    <source>
        <dbReference type="ARBA" id="ARBA00022840"/>
    </source>
</evidence>
<reference evidence="11 12" key="1">
    <citation type="journal article" date="2015" name="Microbes Environ.">
        <title>Distribution and evolution of nitrogen fixation genes in the phylum bacteroidetes.</title>
        <authorList>
            <person name="Inoue J."/>
            <person name="Oshima K."/>
            <person name="Suda W."/>
            <person name="Sakamoto M."/>
            <person name="Iino T."/>
            <person name="Noda S."/>
            <person name="Hongoh Y."/>
            <person name="Hattori M."/>
            <person name="Ohkuma M."/>
        </authorList>
    </citation>
    <scope>NUCLEOTIDE SEQUENCE [LARGE SCALE GENOMIC DNA]</scope>
    <source>
        <strain evidence="11 12">JCM 15093</strain>
    </source>
</reference>
<evidence type="ECO:0000256" key="8">
    <source>
        <dbReference type="ARBA" id="ARBA00023277"/>
    </source>
</evidence>
<dbReference type="PIRSF" id="PIRSF000530">
    <property type="entry name" value="Galactokinase"/>
    <property type="match status" value="1"/>
</dbReference>
<dbReference type="AlphaFoldDB" id="A0A069D7I2"/>
<evidence type="ECO:0000259" key="10">
    <source>
        <dbReference type="Pfam" id="PF08544"/>
    </source>
</evidence>
<feature type="domain" description="GHMP kinase N-terminal" evidence="9">
    <location>
        <begin position="92"/>
        <end position="176"/>
    </location>
</feature>
<evidence type="ECO:0000256" key="3">
    <source>
        <dbReference type="ARBA" id="ARBA00022741"/>
    </source>
</evidence>
<dbReference type="GO" id="GO:0005829">
    <property type="term" value="C:cytosol"/>
    <property type="evidence" value="ECO:0007669"/>
    <property type="project" value="TreeGrafter"/>
</dbReference>
<dbReference type="InterPro" id="IPR014721">
    <property type="entry name" value="Ribsml_uS5_D2-typ_fold_subgr"/>
</dbReference>
<dbReference type="GO" id="GO:0046872">
    <property type="term" value="F:metal ion binding"/>
    <property type="evidence" value="ECO:0007669"/>
    <property type="project" value="UniProtKB-KW"/>
</dbReference>
<dbReference type="InterPro" id="IPR020568">
    <property type="entry name" value="Ribosomal_Su5_D2-typ_SF"/>
</dbReference>
<dbReference type="RefSeq" id="WP_226992462.1">
    <property type="nucleotide sequence ID" value="NZ_ATZI01000005.1"/>
</dbReference>
<keyword evidence="6" id="KW-0460">Magnesium</keyword>
<dbReference type="PROSITE" id="PS00627">
    <property type="entry name" value="GHMP_KINASES_ATP"/>
    <property type="match status" value="1"/>
</dbReference>
<dbReference type="SUPFAM" id="SSF55060">
    <property type="entry name" value="GHMP Kinase, C-terminal domain"/>
    <property type="match status" value="1"/>
</dbReference>
<dbReference type="GO" id="GO:0006012">
    <property type="term" value="P:galactose metabolic process"/>
    <property type="evidence" value="ECO:0007669"/>
    <property type="project" value="UniProtKB-KW"/>
</dbReference>
<keyword evidence="8" id="KW-0119">Carbohydrate metabolism</keyword>
<keyword evidence="1" id="KW-0808">Transferase</keyword>
<evidence type="ECO:0000256" key="4">
    <source>
        <dbReference type="ARBA" id="ARBA00022777"/>
    </source>
</evidence>